<sequence>MDQEDDSSFSALEVQVDSSHLPLVKGADEEQVFQFYWLDAYEDPYSQPGVVFLFGKVWIESAETHVSCCVMVKNIERSLCFLPREMKVDINTGKESGTPVTMKDVYDEFDEKIAAKYKIMKFKSKAEMPQLPQDLKGETFSHVFGTNTSSLELFLMNRKIKGPCWLEVKNPQLLNQPISWCKVEAMVLKPDLVNVIKDVGPPPVVVMSLSMKTMQNAKTHENE</sequence>
<dbReference type="Gene3D" id="2.40.50.730">
    <property type="match status" value="2"/>
</dbReference>
<dbReference type="GO" id="GO:0006273">
    <property type="term" value="P:lagging strand elongation"/>
    <property type="evidence" value="ECO:0007669"/>
    <property type="project" value="TreeGrafter"/>
</dbReference>
<feature type="domain" description="DNA-directed DNA polymerase family B exonuclease" evidence="1">
    <location>
        <begin position="142"/>
        <end position="218"/>
    </location>
</feature>
<protein>
    <submittedName>
        <fullName evidence="3">DNA polymerase alpha catalytic subunit-like</fullName>
    </submittedName>
</protein>
<dbReference type="AlphaFoldDB" id="A0A6P3I4D2"/>
<dbReference type="FunFam" id="2.40.50.730:FF:000001">
    <property type="entry name" value="DNA polymerase"/>
    <property type="match status" value="1"/>
</dbReference>
<dbReference type="OrthoDB" id="6755010at2759"/>
<dbReference type="GO" id="GO:0003688">
    <property type="term" value="F:DNA replication origin binding"/>
    <property type="evidence" value="ECO:0007669"/>
    <property type="project" value="TreeGrafter"/>
</dbReference>
<feature type="non-terminal residue" evidence="3">
    <location>
        <position position="223"/>
    </location>
</feature>
<dbReference type="SUPFAM" id="SSF53098">
    <property type="entry name" value="Ribonuclease H-like"/>
    <property type="match status" value="1"/>
</dbReference>
<proteinExistence type="predicted"/>
<dbReference type="GeneID" id="104994550"/>
<dbReference type="GO" id="GO:0003697">
    <property type="term" value="F:single-stranded DNA binding"/>
    <property type="evidence" value="ECO:0007669"/>
    <property type="project" value="TreeGrafter"/>
</dbReference>
<organism evidence="2 3">
    <name type="scientific">Bison bison bison</name>
    <name type="common">North American plains bison</name>
    <dbReference type="NCBI Taxonomy" id="43346"/>
    <lineage>
        <taxon>Eukaryota</taxon>
        <taxon>Metazoa</taxon>
        <taxon>Chordata</taxon>
        <taxon>Craniata</taxon>
        <taxon>Vertebrata</taxon>
        <taxon>Euteleostomi</taxon>
        <taxon>Mammalia</taxon>
        <taxon>Eutheria</taxon>
        <taxon>Laurasiatheria</taxon>
        <taxon>Artiodactyla</taxon>
        <taxon>Ruminantia</taxon>
        <taxon>Pecora</taxon>
        <taxon>Bovidae</taxon>
        <taxon>Bovinae</taxon>
        <taxon>Bison</taxon>
    </lineage>
</organism>
<dbReference type="RefSeq" id="XP_010846482.1">
    <property type="nucleotide sequence ID" value="XM_010848180.1"/>
</dbReference>
<dbReference type="GO" id="GO:0003887">
    <property type="term" value="F:DNA-directed DNA polymerase activity"/>
    <property type="evidence" value="ECO:0007669"/>
    <property type="project" value="TreeGrafter"/>
</dbReference>
<dbReference type="GO" id="GO:1902975">
    <property type="term" value="P:mitotic DNA replication initiation"/>
    <property type="evidence" value="ECO:0007669"/>
    <property type="project" value="TreeGrafter"/>
</dbReference>
<dbReference type="InterPro" id="IPR006133">
    <property type="entry name" value="DNA-dir_DNA_pol_B_exonuc"/>
</dbReference>
<dbReference type="KEGG" id="bbis:104994550"/>
<dbReference type="GO" id="GO:0003682">
    <property type="term" value="F:chromatin binding"/>
    <property type="evidence" value="ECO:0007669"/>
    <property type="project" value="TreeGrafter"/>
</dbReference>
<name>A0A6P3I4D2_BISBB</name>
<evidence type="ECO:0000259" key="1">
    <source>
        <dbReference type="Pfam" id="PF03104"/>
    </source>
</evidence>
<dbReference type="PANTHER" id="PTHR45861:SF1">
    <property type="entry name" value="DNA POLYMERASE ALPHA CATALYTIC SUBUNIT"/>
    <property type="match status" value="1"/>
</dbReference>
<accession>A0A6P3I4D2</accession>
<evidence type="ECO:0000313" key="3">
    <source>
        <dbReference type="RefSeq" id="XP_010846482.1"/>
    </source>
</evidence>
<keyword evidence="2" id="KW-1185">Reference proteome</keyword>
<dbReference type="GO" id="GO:0005658">
    <property type="term" value="C:alpha DNA polymerase:primase complex"/>
    <property type="evidence" value="ECO:0007669"/>
    <property type="project" value="TreeGrafter"/>
</dbReference>
<gene>
    <name evidence="3" type="primary">LOC104994550</name>
</gene>
<dbReference type="PANTHER" id="PTHR45861">
    <property type="entry name" value="DNA POLYMERASE ALPHA CATALYTIC SUBUNIT"/>
    <property type="match status" value="1"/>
</dbReference>
<dbReference type="InterPro" id="IPR012337">
    <property type="entry name" value="RNaseH-like_sf"/>
</dbReference>
<reference evidence="3" key="1">
    <citation type="submission" date="2025-08" db="UniProtKB">
        <authorList>
            <consortium name="RefSeq"/>
        </authorList>
    </citation>
    <scope>IDENTIFICATION</scope>
    <source>
        <tissue evidence="3">Blood</tissue>
    </source>
</reference>
<dbReference type="GO" id="GO:0006272">
    <property type="term" value="P:leading strand elongation"/>
    <property type="evidence" value="ECO:0007669"/>
    <property type="project" value="TreeGrafter"/>
</dbReference>
<dbReference type="Pfam" id="PF03104">
    <property type="entry name" value="DNA_pol_B_exo1"/>
    <property type="match status" value="1"/>
</dbReference>
<dbReference type="Proteomes" id="UP000515208">
    <property type="component" value="Unplaced"/>
</dbReference>
<evidence type="ECO:0000313" key="2">
    <source>
        <dbReference type="Proteomes" id="UP000515208"/>
    </source>
</evidence>